<keyword evidence="2" id="KW-0808">Transferase</keyword>
<dbReference type="Proteomes" id="UP000189857">
    <property type="component" value="Unassembled WGS sequence"/>
</dbReference>
<dbReference type="PANTHER" id="PTHR10534">
    <property type="entry name" value="PYRIDOXAL KINASE"/>
    <property type="match status" value="1"/>
</dbReference>
<dbReference type="GO" id="GO:0008478">
    <property type="term" value="F:pyridoxal kinase activity"/>
    <property type="evidence" value="ECO:0007669"/>
    <property type="project" value="UniProtKB-EC"/>
</dbReference>
<evidence type="ECO:0000256" key="5">
    <source>
        <dbReference type="ARBA" id="ARBA00022840"/>
    </source>
</evidence>
<dbReference type="EMBL" id="FUXA01000014">
    <property type="protein sequence ID" value="SJZ94591.1"/>
    <property type="molecule type" value="Genomic_DNA"/>
</dbReference>
<sequence length="278" mass="31457">MIIKQKKMALINDITGFGRCSVAVMAPILSAFKIQAVAIPTAILSTHTQFPEFYFDDYTPRMRDYIQTYKNLNMDFDGIATGFLGSKEQVDIVIDFIHTFRKNDSLILVDPVMGDYGELYKTYTPEMCEKMKELVEYANIITPNLTELCTLLNIDYGDGKFGTDELNDMCAELAKKGPEHIVVTGIPLYKKQIMNYIYSTGEEPRIVMVDRIGGDRSGTGDVISSVIIGRCLNGHNFYDAVKKAADFASKCIKFCEDNQVPQHWGLCFEMFMKDLMED</sequence>
<dbReference type="GO" id="GO:0005829">
    <property type="term" value="C:cytosol"/>
    <property type="evidence" value="ECO:0007669"/>
    <property type="project" value="TreeGrafter"/>
</dbReference>
<name>A0A1T4PTG9_9FIRM</name>
<dbReference type="InterPro" id="IPR004625">
    <property type="entry name" value="PyrdxlKinase"/>
</dbReference>
<proteinExistence type="predicted"/>
<keyword evidence="3" id="KW-0547">Nucleotide-binding</keyword>
<dbReference type="SUPFAM" id="SSF53613">
    <property type="entry name" value="Ribokinase-like"/>
    <property type="match status" value="1"/>
</dbReference>
<dbReference type="InterPro" id="IPR029056">
    <property type="entry name" value="Ribokinase-like"/>
</dbReference>
<evidence type="ECO:0000256" key="2">
    <source>
        <dbReference type="ARBA" id="ARBA00022679"/>
    </source>
</evidence>
<dbReference type="AlphaFoldDB" id="A0A1T4PTG9"/>
<dbReference type="InterPro" id="IPR013749">
    <property type="entry name" value="PM/HMP-P_kinase-1"/>
</dbReference>
<keyword evidence="5" id="KW-0067">ATP-binding</keyword>
<organism evidence="7 8">
    <name type="scientific">Eubacterium ruminantium</name>
    <dbReference type="NCBI Taxonomy" id="42322"/>
    <lineage>
        <taxon>Bacteria</taxon>
        <taxon>Bacillati</taxon>
        <taxon>Bacillota</taxon>
        <taxon>Clostridia</taxon>
        <taxon>Eubacteriales</taxon>
        <taxon>Eubacteriaceae</taxon>
        <taxon>Eubacterium</taxon>
    </lineage>
</organism>
<dbReference type="GO" id="GO:0009443">
    <property type="term" value="P:pyridoxal 5'-phosphate salvage"/>
    <property type="evidence" value="ECO:0007669"/>
    <property type="project" value="InterPro"/>
</dbReference>
<evidence type="ECO:0000313" key="8">
    <source>
        <dbReference type="Proteomes" id="UP000189857"/>
    </source>
</evidence>
<dbReference type="Pfam" id="PF08543">
    <property type="entry name" value="Phos_pyr_kin"/>
    <property type="match status" value="1"/>
</dbReference>
<dbReference type="PANTHER" id="PTHR10534:SF2">
    <property type="entry name" value="PYRIDOXAL KINASE"/>
    <property type="match status" value="1"/>
</dbReference>
<dbReference type="NCBIfam" id="NF005491">
    <property type="entry name" value="PRK07105.1"/>
    <property type="match status" value="1"/>
</dbReference>
<evidence type="ECO:0000313" key="7">
    <source>
        <dbReference type="EMBL" id="SJZ94591.1"/>
    </source>
</evidence>
<protein>
    <recommendedName>
        <fullName evidence="1">pyridoxal kinase</fullName>
        <ecNumber evidence="1">2.7.1.35</ecNumber>
    </recommendedName>
</protein>
<dbReference type="EC" id="2.7.1.35" evidence="1"/>
<accession>A0A1T4PTG9</accession>
<dbReference type="Gene3D" id="3.40.1190.20">
    <property type="match status" value="1"/>
</dbReference>
<dbReference type="GO" id="GO:0005524">
    <property type="term" value="F:ATP binding"/>
    <property type="evidence" value="ECO:0007669"/>
    <property type="project" value="UniProtKB-KW"/>
</dbReference>
<evidence type="ECO:0000256" key="4">
    <source>
        <dbReference type="ARBA" id="ARBA00022777"/>
    </source>
</evidence>
<reference evidence="7 8" key="1">
    <citation type="submission" date="2017-02" db="EMBL/GenBank/DDBJ databases">
        <authorList>
            <person name="Peterson S.W."/>
        </authorList>
    </citation>
    <scope>NUCLEOTIDE SEQUENCE [LARGE SCALE GENOMIC DNA]</scope>
    <source>
        <strain evidence="7 8">ATCC 17233</strain>
    </source>
</reference>
<evidence type="ECO:0000256" key="3">
    <source>
        <dbReference type="ARBA" id="ARBA00022741"/>
    </source>
</evidence>
<feature type="domain" description="Pyridoxamine kinase/Phosphomethylpyrimidine kinase" evidence="6">
    <location>
        <begin position="73"/>
        <end position="253"/>
    </location>
</feature>
<dbReference type="RefSeq" id="WP_242870241.1">
    <property type="nucleotide sequence ID" value="NZ_FMTO01000013.1"/>
</dbReference>
<keyword evidence="8" id="KW-1185">Reference proteome</keyword>
<keyword evidence="4 7" id="KW-0418">Kinase</keyword>
<gene>
    <name evidence="7" type="ORF">SAMN02745110_02111</name>
</gene>
<evidence type="ECO:0000256" key="1">
    <source>
        <dbReference type="ARBA" id="ARBA00012104"/>
    </source>
</evidence>
<evidence type="ECO:0000259" key="6">
    <source>
        <dbReference type="Pfam" id="PF08543"/>
    </source>
</evidence>